<dbReference type="Gene3D" id="3.20.80.10">
    <property type="entry name" value="Regulatory factor, effector binding domain"/>
    <property type="match status" value="1"/>
</dbReference>
<dbReference type="EMBL" id="PDKJ01000091">
    <property type="protein sequence ID" value="RXJ62120.1"/>
    <property type="molecule type" value="Genomic_DNA"/>
</dbReference>
<protein>
    <recommendedName>
        <fullName evidence="1">AraC effector-binding domain-containing protein</fullName>
    </recommendedName>
</protein>
<reference evidence="2 3" key="1">
    <citation type="submission" date="2017-10" db="EMBL/GenBank/DDBJ databases">
        <title>Genomics of the genus Arcobacter.</title>
        <authorList>
            <person name="Perez-Cataluna A."/>
            <person name="Figueras M.J."/>
        </authorList>
    </citation>
    <scope>NUCLEOTIDE SEQUENCE [LARGE SCALE GENOMIC DNA]</scope>
    <source>
        <strain evidence="2 3">CECT 8993</strain>
    </source>
</reference>
<proteinExistence type="predicted"/>
<dbReference type="InterPro" id="IPR050908">
    <property type="entry name" value="SmbC-like"/>
</dbReference>
<accession>A0A4Q0XWV4</accession>
<dbReference type="InterPro" id="IPR029442">
    <property type="entry name" value="GyrI-like"/>
</dbReference>
<feature type="domain" description="AraC effector-binding" evidence="1">
    <location>
        <begin position="5"/>
        <end position="139"/>
    </location>
</feature>
<dbReference type="InterPro" id="IPR011256">
    <property type="entry name" value="Reg_factor_effector_dom_sf"/>
</dbReference>
<evidence type="ECO:0000259" key="1">
    <source>
        <dbReference type="SMART" id="SM00871"/>
    </source>
</evidence>
<name>A0A4Q0XWV4_9BACT</name>
<dbReference type="Proteomes" id="UP000290172">
    <property type="component" value="Unassembled WGS sequence"/>
</dbReference>
<gene>
    <name evidence="2" type="ORF">CRV08_16045</name>
</gene>
<dbReference type="PANTHER" id="PTHR40055:SF1">
    <property type="entry name" value="TRANSCRIPTIONAL REGULATOR YGIV-RELATED"/>
    <property type="match status" value="1"/>
</dbReference>
<evidence type="ECO:0000313" key="2">
    <source>
        <dbReference type="EMBL" id="RXJ62120.1"/>
    </source>
</evidence>
<dbReference type="SUPFAM" id="SSF55136">
    <property type="entry name" value="Probable bacterial effector-binding domain"/>
    <property type="match status" value="1"/>
</dbReference>
<comment type="caution">
    <text evidence="2">The sequence shown here is derived from an EMBL/GenBank/DDBJ whole genome shotgun (WGS) entry which is preliminary data.</text>
</comment>
<evidence type="ECO:0000313" key="3">
    <source>
        <dbReference type="Proteomes" id="UP000290172"/>
    </source>
</evidence>
<dbReference type="InterPro" id="IPR010499">
    <property type="entry name" value="AraC_E-bd"/>
</dbReference>
<dbReference type="AlphaFoldDB" id="A0A4Q0XWV4"/>
<dbReference type="SMART" id="SM00871">
    <property type="entry name" value="AraC_E_bind"/>
    <property type="match status" value="1"/>
</dbReference>
<organism evidence="2 3">
    <name type="scientific">Halarcobacter ebronensis</name>
    <dbReference type="NCBI Taxonomy" id="1462615"/>
    <lineage>
        <taxon>Bacteria</taxon>
        <taxon>Pseudomonadati</taxon>
        <taxon>Campylobacterota</taxon>
        <taxon>Epsilonproteobacteria</taxon>
        <taxon>Campylobacterales</taxon>
        <taxon>Arcobacteraceae</taxon>
        <taxon>Halarcobacter</taxon>
    </lineage>
</organism>
<feature type="non-terminal residue" evidence="2">
    <location>
        <position position="1"/>
    </location>
</feature>
<dbReference type="PANTHER" id="PTHR40055">
    <property type="entry name" value="TRANSCRIPTIONAL REGULATOR YGIV-RELATED"/>
    <property type="match status" value="1"/>
</dbReference>
<sequence>YMRVYGYEKDVSKTWKKMVAWADEFDMLEKPHRYIGLFHNHPSFTPYSNARYLACIQNLSNAFRSGRVGKCTISSGRFAKFQFKCKHDKLYKMMHATYIKWLQNSDYEVRNFPAYVEYKNPKELVKNGVLDIDFYMPIQLKS</sequence>
<dbReference type="Pfam" id="PF06445">
    <property type="entry name" value="GyrI-like"/>
    <property type="match status" value="1"/>
</dbReference>
<dbReference type="RefSeq" id="WP_164970346.1">
    <property type="nucleotide sequence ID" value="NZ_PDKJ01000091.1"/>
</dbReference>